<dbReference type="PANTHER" id="PTHR35731">
    <property type="entry name" value="8-AMINO-7-OXONONANOATE SYNTHASE"/>
    <property type="match status" value="1"/>
</dbReference>
<accession>A0A1D1YNM5</accession>
<sequence length="269" mass="29969">MNALSKAVQASFSPTNPYPSSLRPRQLLHPGRRKPALCFSGSEPDSSSSSSDSSSPSEGDKRKQDLLARIAMLQAQKVRLTDFLDERSAYLTQFAEDATAQFDQIGDDALKDLDQATSRIMENLENRMQAFEETAEANRKEIEKKEQLVEELEEKMERDRNEGLFFKNLREKKHPPQGARAAEARMEAKKLSELAREKAGSGARKNVYLALMALLGAAIANAVLASAEVEWRKVAALGFLLLALLAQYVYELQLSSQGEDEEDTTKNNK</sequence>
<feature type="compositionally biased region" description="Low complexity" evidence="2">
    <location>
        <begin position="40"/>
        <end position="57"/>
    </location>
</feature>
<keyword evidence="3" id="KW-0472">Membrane</keyword>
<proteinExistence type="predicted"/>
<feature type="region of interest" description="Disordered" evidence="2">
    <location>
        <begin position="1"/>
        <end position="65"/>
    </location>
</feature>
<protein>
    <submittedName>
        <fullName evidence="4">ATP synthase subunit b</fullName>
    </submittedName>
</protein>
<gene>
    <name evidence="4" type="primary">atpF_13</name>
    <name evidence="4" type="ORF">g.64060</name>
</gene>
<evidence type="ECO:0000256" key="2">
    <source>
        <dbReference type="SAM" id="MobiDB-lite"/>
    </source>
</evidence>
<dbReference type="GO" id="GO:0009507">
    <property type="term" value="C:chloroplast"/>
    <property type="evidence" value="ECO:0007669"/>
    <property type="project" value="TreeGrafter"/>
</dbReference>
<keyword evidence="1" id="KW-0175">Coiled coil</keyword>
<dbReference type="EMBL" id="GDJX01011688">
    <property type="protein sequence ID" value="JAT56248.1"/>
    <property type="molecule type" value="Transcribed_RNA"/>
</dbReference>
<dbReference type="AlphaFoldDB" id="A0A1D1YNM5"/>
<name>A0A1D1YNM5_9ARAE</name>
<feature type="transmembrane region" description="Helical" evidence="3">
    <location>
        <begin position="206"/>
        <end position="225"/>
    </location>
</feature>
<evidence type="ECO:0000313" key="4">
    <source>
        <dbReference type="EMBL" id="JAT56248.1"/>
    </source>
</evidence>
<evidence type="ECO:0000256" key="1">
    <source>
        <dbReference type="SAM" id="Coils"/>
    </source>
</evidence>
<dbReference type="PANTHER" id="PTHR35731:SF1">
    <property type="entry name" value="8-AMINO-7-OXONONANOATE SYNTHASE"/>
    <property type="match status" value="1"/>
</dbReference>
<reference evidence="4" key="1">
    <citation type="submission" date="2015-07" db="EMBL/GenBank/DDBJ databases">
        <title>Transcriptome Assembly of Anthurium amnicola.</title>
        <authorList>
            <person name="Suzuki J."/>
        </authorList>
    </citation>
    <scope>NUCLEOTIDE SEQUENCE</scope>
</reference>
<organism evidence="4">
    <name type="scientific">Anthurium amnicola</name>
    <dbReference type="NCBI Taxonomy" id="1678845"/>
    <lineage>
        <taxon>Eukaryota</taxon>
        <taxon>Viridiplantae</taxon>
        <taxon>Streptophyta</taxon>
        <taxon>Embryophyta</taxon>
        <taxon>Tracheophyta</taxon>
        <taxon>Spermatophyta</taxon>
        <taxon>Magnoliopsida</taxon>
        <taxon>Liliopsida</taxon>
        <taxon>Araceae</taxon>
        <taxon>Pothoideae</taxon>
        <taxon>Potheae</taxon>
        <taxon>Anthurium</taxon>
    </lineage>
</organism>
<keyword evidence="3" id="KW-1133">Transmembrane helix</keyword>
<keyword evidence="3" id="KW-0812">Transmembrane</keyword>
<feature type="transmembrane region" description="Helical" evidence="3">
    <location>
        <begin position="231"/>
        <end position="250"/>
    </location>
</feature>
<evidence type="ECO:0000256" key="3">
    <source>
        <dbReference type="SAM" id="Phobius"/>
    </source>
</evidence>
<feature type="coiled-coil region" evidence="1">
    <location>
        <begin position="121"/>
        <end position="162"/>
    </location>
</feature>
<feature type="compositionally biased region" description="Polar residues" evidence="2">
    <location>
        <begin position="8"/>
        <end position="19"/>
    </location>
</feature>